<name>A0A0E9VAF9_ANGAN</name>
<proteinExistence type="predicted"/>
<reference evidence="1" key="2">
    <citation type="journal article" date="2015" name="Fish Shellfish Immunol.">
        <title>Early steps in the European eel (Anguilla anguilla)-Vibrio vulnificus interaction in the gills: Role of the RtxA13 toxin.</title>
        <authorList>
            <person name="Callol A."/>
            <person name="Pajuelo D."/>
            <person name="Ebbesson L."/>
            <person name="Teles M."/>
            <person name="MacKenzie S."/>
            <person name="Amaro C."/>
        </authorList>
    </citation>
    <scope>NUCLEOTIDE SEQUENCE</scope>
</reference>
<protein>
    <submittedName>
        <fullName evidence="1">Uncharacterized protein</fullName>
    </submittedName>
</protein>
<dbReference type="AlphaFoldDB" id="A0A0E9VAF9"/>
<reference evidence="1" key="1">
    <citation type="submission" date="2014-11" db="EMBL/GenBank/DDBJ databases">
        <authorList>
            <person name="Amaro Gonzalez C."/>
        </authorList>
    </citation>
    <scope>NUCLEOTIDE SEQUENCE</scope>
</reference>
<sequence>MKTSIPSFCLCFTVFRLKICFRVPL</sequence>
<organism evidence="1">
    <name type="scientific">Anguilla anguilla</name>
    <name type="common">European freshwater eel</name>
    <name type="synonym">Muraena anguilla</name>
    <dbReference type="NCBI Taxonomy" id="7936"/>
    <lineage>
        <taxon>Eukaryota</taxon>
        <taxon>Metazoa</taxon>
        <taxon>Chordata</taxon>
        <taxon>Craniata</taxon>
        <taxon>Vertebrata</taxon>
        <taxon>Euteleostomi</taxon>
        <taxon>Actinopterygii</taxon>
        <taxon>Neopterygii</taxon>
        <taxon>Teleostei</taxon>
        <taxon>Anguilliformes</taxon>
        <taxon>Anguillidae</taxon>
        <taxon>Anguilla</taxon>
    </lineage>
</organism>
<accession>A0A0E9VAF9</accession>
<dbReference type="EMBL" id="GBXM01034137">
    <property type="protein sequence ID" value="JAH74440.1"/>
    <property type="molecule type" value="Transcribed_RNA"/>
</dbReference>
<evidence type="ECO:0000313" key="1">
    <source>
        <dbReference type="EMBL" id="JAH74440.1"/>
    </source>
</evidence>